<name>A0A921GY31_9STAP</name>
<dbReference type="RefSeq" id="WP_278675273.1">
    <property type="nucleotide sequence ID" value="NZ_DYVT01000071.1"/>
</dbReference>
<keyword evidence="1" id="KW-1133">Transmembrane helix</keyword>
<reference evidence="2" key="1">
    <citation type="journal article" date="2021" name="PeerJ">
        <title>Extensive microbial diversity within the chicken gut microbiome revealed by metagenomics and culture.</title>
        <authorList>
            <person name="Gilroy R."/>
            <person name="Ravi A."/>
            <person name="Getino M."/>
            <person name="Pursley I."/>
            <person name="Horton D.L."/>
            <person name="Alikhan N.F."/>
            <person name="Baker D."/>
            <person name="Gharbi K."/>
            <person name="Hall N."/>
            <person name="Watson M."/>
            <person name="Adriaenssens E.M."/>
            <person name="Foster-Nyarko E."/>
            <person name="Jarju S."/>
            <person name="Secka A."/>
            <person name="Antonio M."/>
            <person name="Oren A."/>
            <person name="Chaudhuri R.R."/>
            <person name="La Ragione R."/>
            <person name="Hildebrand F."/>
            <person name="Pallen M.J."/>
        </authorList>
    </citation>
    <scope>NUCLEOTIDE SEQUENCE</scope>
    <source>
        <strain evidence="2">CHK149-3286</strain>
    </source>
</reference>
<accession>A0A921GY31</accession>
<feature type="transmembrane region" description="Helical" evidence="1">
    <location>
        <begin position="29"/>
        <end position="51"/>
    </location>
</feature>
<organism evidence="2 3">
    <name type="scientific">Staphylococcus kloosii</name>
    <dbReference type="NCBI Taxonomy" id="29384"/>
    <lineage>
        <taxon>Bacteria</taxon>
        <taxon>Bacillati</taxon>
        <taxon>Bacillota</taxon>
        <taxon>Bacilli</taxon>
        <taxon>Bacillales</taxon>
        <taxon>Staphylococcaceae</taxon>
        <taxon>Staphylococcus</taxon>
    </lineage>
</organism>
<gene>
    <name evidence="2" type="ORF">K8V85_06515</name>
</gene>
<keyword evidence="1" id="KW-0812">Transmembrane</keyword>
<feature type="transmembrane region" description="Helical" evidence="1">
    <location>
        <begin position="58"/>
        <end position="78"/>
    </location>
</feature>
<evidence type="ECO:0000313" key="2">
    <source>
        <dbReference type="EMBL" id="HJF67947.1"/>
    </source>
</evidence>
<evidence type="ECO:0000256" key="1">
    <source>
        <dbReference type="SAM" id="Phobius"/>
    </source>
</evidence>
<sequence>MQGFHYVSEYDLTQTNFIERAYRVTSIEFLMQILLSISVIFIVLAFVFYMMKIKIAPVIFITAIFMLGVTTFIMPSFFNEIGHFEAEGQVVGFTGDKKDVVIQYGNKEQKIEASVPDNQNFNKDDEVLVKTETRPFAKRPTKEGSELGVYWEKVSAFKR</sequence>
<dbReference type="AlphaFoldDB" id="A0A921GY31"/>
<dbReference type="Proteomes" id="UP000706163">
    <property type="component" value="Unassembled WGS sequence"/>
</dbReference>
<dbReference type="EMBL" id="DYVT01000071">
    <property type="protein sequence ID" value="HJF67947.1"/>
    <property type="molecule type" value="Genomic_DNA"/>
</dbReference>
<evidence type="ECO:0000313" key="3">
    <source>
        <dbReference type="Proteomes" id="UP000706163"/>
    </source>
</evidence>
<keyword evidence="1" id="KW-0472">Membrane</keyword>
<proteinExistence type="predicted"/>
<protein>
    <submittedName>
        <fullName evidence="2">Uncharacterized protein</fullName>
    </submittedName>
</protein>
<comment type="caution">
    <text evidence="2">The sequence shown here is derived from an EMBL/GenBank/DDBJ whole genome shotgun (WGS) entry which is preliminary data.</text>
</comment>
<reference evidence="2" key="2">
    <citation type="submission" date="2021-09" db="EMBL/GenBank/DDBJ databases">
        <authorList>
            <person name="Gilroy R."/>
        </authorList>
    </citation>
    <scope>NUCLEOTIDE SEQUENCE</scope>
    <source>
        <strain evidence="2">CHK149-3286</strain>
    </source>
</reference>